<dbReference type="AlphaFoldDB" id="A0A9N9NGI9"/>
<evidence type="ECO:0000256" key="1">
    <source>
        <dbReference type="ARBA" id="ARBA00009391"/>
    </source>
</evidence>
<dbReference type="GO" id="GO:0061982">
    <property type="term" value="P:meiosis I cell cycle process"/>
    <property type="evidence" value="ECO:0007669"/>
    <property type="project" value="UniProtKB-ARBA"/>
</dbReference>
<dbReference type="InterPro" id="IPR013765">
    <property type="entry name" value="DNA_recomb/repair_RecA"/>
</dbReference>
<name>A0A9N9NGI9_9GLOM</name>
<dbReference type="Pfam" id="PF00154">
    <property type="entry name" value="RecA_N"/>
    <property type="match status" value="1"/>
</dbReference>
<keyword evidence="3 6" id="KW-0067">ATP-binding</keyword>
<comment type="similarity">
    <text evidence="1 6">Belongs to the RecA family.</text>
</comment>
<dbReference type="InterPro" id="IPR049428">
    <property type="entry name" value="RecA-like_N"/>
</dbReference>
<dbReference type="Proteomes" id="UP000789396">
    <property type="component" value="Unassembled WGS sequence"/>
</dbReference>
<evidence type="ECO:0000259" key="8">
    <source>
        <dbReference type="PROSITE" id="PS50163"/>
    </source>
</evidence>
<evidence type="ECO:0000256" key="2">
    <source>
        <dbReference type="ARBA" id="ARBA00022741"/>
    </source>
</evidence>
<dbReference type="GO" id="GO:0005829">
    <property type="term" value="C:cytosol"/>
    <property type="evidence" value="ECO:0007669"/>
    <property type="project" value="TreeGrafter"/>
</dbReference>
<dbReference type="InterPro" id="IPR003593">
    <property type="entry name" value="AAA+_ATPase"/>
</dbReference>
<keyword evidence="10" id="KW-1185">Reference proteome</keyword>
<dbReference type="GO" id="GO:0005524">
    <property type="term" value="F:ATP binding"/>
    <property type="evidence" value="ECO:0007669"/>
    <property type="project" value="UniProtKB-KW"/>
</dbReference>
<dbReference type="PANTHER" id="PTHR45900">
    <property type="entry name" value="RECA"/>
    <property type="match status" value="1"/>
</dbReference>
<gene>
    <name evidence="9" type="ORF">RFULGI_LOCUS12093</name>
</gene>
<keyword evidence="4" id="KW-0238">DNA-binding</keyword>
<proteinExistence type="inferred from homology"/>
<organism evidence="9 10">
    <name type="scientific">Racocetra fulgida</name>
    <dbReference type="NCBI Taxonomy" id="60492"/>
    <lineage>
        <taxon>Eukaryota</taxon>
        <taxon>Fungi</taxon>
        <taxon>Fungi incertae sedis</taxon>
        <taxon>Mucoromycota</taxon>
        <taxon>Glomeromycotina</taxon>
        <taxon>Glomeromycetes</taxon>
        <taxon>Diversisporales</taxon>
        <taxon>Gigasporaceae</taxon>
        <taxon>Racocetra</taxon>
    </lineage>
</organism>
<dbReference type="PROSITE" id="PS50162">
    <property type="entry name" value="RECA_2"/>
    <property type="match status" value="1"/>
</dbReference>
<dbReference type="Pfam" id="PF07992">
    <property type="entry name" value="Pyr_redox_2"/>
    <property type="match status" value="1"/>
</dbReference>
<keyword evidence="2 6" id="KW-0547">Nucleotide-binding</keyword>
<dbReference type="GO" id="GO:0016491">
    <property type="term" value="F:oxidoreductase activity"/>
    <property type="evidence" value="ECO:0007669"/>
    <property type="project" value="InterPro"/>
</dbReference>
<dbReference type="InterPro" id="IPR027417">
    <property type="entry name" value="P-loop_NTPase"/>
</dbReference>
<dbReference type="GO" id="GO:0003697">
    <property type="term" value="F:single-stranded DNA binding"/>
    <property type="evidence" value="ECO:0007669"/>
    <property type="project" value="InterPro"/>
</dbReference>
<dbReference type="OrthoDB" id="7777654at2759"/>
<evidence type="ECO:0000256" key="6">
    <source>
        <dbReference type="RuleBase" id="RU003422"/>
    </source>
</evidence>
<dbReference type="Gene3D" id="3.40.50.300">
    <property type="entry name" value="P-loop containing nucleotide triphosphate hydrolases"/>
    <property type="match status" value="1"/>
</dbReference>
<dbReference type="InterPro" id="IPR036188">
    <property type="entry name" value="FAD/NAD-bd_sf"/>
</dbReference>
<dbReference type="SUPFAM" id="SSF52540">
    <property type="entry name" value="P-loop containing nucleoside triphosphate hydrolases"/>
    <property type="match status" value="1"/>
</dbReference>
<dbReference type="PANTHER" id="PTHR45900:SF1">
    <property type="entry name" value="MITOCHONDRIAL DNA REPAIR PROTEIN RECA HOMOLOG-RELATED"/>
    <property type="match status" value="1"/>
</dbReference>
<evidence type="ECO:0000313" key="9">
    <source>
        <dbReference type="EMBL" id="CAG8730440.1"/>
    </source>
</evidence>
<reference evidence="9" key="1">
    <citation type="submission" date="2021-06" db="EMBL/GenBank/DDBJ databases">
        <authorList>
            <person name="Kallberg Y."/>
            <person name="Tangrot J."/>
            <person name="Rosling A."/>
        </authorList>
    </citation>
    <scope>NUCLEOTIDE SEQUENCE</scope>
    <source>
        <strain evidence="9">IN212</strain>
    </source>
</reference>
<evidence type="ECO:0000256" key="5">
    <source>
        <dbReference type="ARBA" id="ARBA00023172"/>
    </source>
</evidence>
<protein>
    <submittedName>
        <fullName evidence="9">18861_t:CDS:1</fullName>
    </submittedName>
</protein>
<dbReference type="PROSITE" id="PS50163">
    <property type="entry name" value="RECA_3"/>
    <property type="match status" value="1"/>
</dbReference>
<feature type="domain" description="RecA family profile 1" evidence="7">
    <location>
        <begin position="30"/>
        <end position="180"/>
    </location>
</feature>
<dbReference type="GO" id="GO:0140664">
    <property type="term" value="F:ATP-dependent DNA damage sensor activity"/>
    <property type="evidence" value="ECO:0007669"/>
    <property type="project" value="InterPro"/>
</dbReference>
<accession>A0A9N9NGI9</accession>
<evidence type="ECO:0000256" key="4">
    <source>
        <dbReference type="ARBA" id="ARBA00023125"/>
    </source>
</evidence>
<comment type="caution">
    <text evidence="9">The sequence shown here is derived from an EMBL/GenBank/DDBJ whole genome shotgun (WGS) entry which is preliminary data.</text>
</comment>
<feature type="non-terminal residue" evidence="9">
    <location>
        <position position="1"/>
    </location>
</feature>
<evidence type="ECO:0000259" key="7">
    <source>
        <dbReference type="PROSITE" id="PS50162"/>
    </source>
</evidence>
<dbReference type="Gene3D" id="3.50.50.60">
    <property type="entry name" value="FAD/NAD(P)-binding domain"/>
    <property type="match status" value="2"/>
</dbReference>
<dbReference type="GO" id="GO:0006310">
    <property type="term" value="P:DNA recombination"/>
    <property type="evidence" value="ECO:0007669"/>
    <property type="project" value="UniProtKB-KW"/>
</dbReference>
<dbReference type="PRINTS" id="PR00469">
    <property type="entry name" value="PNDRDTASEII"/>
</dbReference>
<dbReference type="InterPro" id="IPR020587">
    <property type="entry name" value="RecA_monomer-monomer_interface"/>
</dbReference>
<sequence length="582" mass="63723">KEIKKDEEEAAVPGIKGIISTITKEHGEGVITTLEESKEHEKEILSTGSGYVMGKIIEIYGLESSGKSTLALHAVAECQKLGKVAVYIDLENGLDRQYAVNLGIKSEELVIVSPRGGEEAFAIMSELISQGVGLIVVDSVSNLIPRSQLESNLEKHRIGSHSLLIELTHKKTIIIFINQIRNKISPNYLPGNPTTTTGGMALRFDADLRIYLKKGDEIKRNNVVVGVEIGAKIVKNKLAAPGATTNLELIFSCGVQKEREIIDLATEKNLFEKSGNGKENVLTYLQKNPEIYQEVKEENILYDLVIIGAGPAGLTAAIYAKRALLKILLLEKSLAGGKLNKTAEIENYPGFISVRGPELAEKFIVNLTKIKNIFLVRTRKRNFMTKTVIIASGTIENELGVPGEKEFTNQGVSYCAICDVIGGGYSALEAALYLSNLASKVYLIHRRDSFRAEREIVEQVKKNPKIILIINSIVKEICGQVKVEKLIIHRLDNNRESELPVEAVFPQIGLSPLSGFTHQLGVCDPQSYIKIKEDCSTEIIGLFAAGDVARSHPEKIKQIVTAAAEGAVAAQAVIKYLEKENS</sequence>
<keyword evidence="5" id="KW-0233">DNA recombination</keyword>
<evidence type="ECO:0000256" key="3">
    <source>
        <dbReference type="ARBA" id="ARBA00022840"/>
    </source>
</evidence>
<feature type="domain" description="RecA family profile 2" evidence="8">
    <location>
        <begin position="187"/>
        <end position="260"/>
    </location>
</feature>
<dbReference type="PRINTS" id="PR00368">
    <property type="entry name" value="FADPNR"/>
</dbReference>
<dbReference type="SUPFAM" id="SSF51905">
    <property type="entry name" value="FAD/NAD(P)-binding domain"/>
    <property type="match status" value="1"/>
</dbReference>
<dbReference type="EMBL" id="CAJVPZ010028149">
    <property type="protein sequence ID" value="CAG8730440.1"/>
    <property type="molecule type" value="Genomic_DNA"/>
</dbReference>
<dbReference type="InterPro" id="IPR020588">
    <property type="entry name" value="RecA_ATP-bd"/>
</dbReference>
<dbReference type="SUPFAM" id="SSF54752">
    <property type="entry name" value="RecA protein, C-terminal domain"/>
    <property type="match status" value="1"/>
</dbReference>
<dbReference type="SMART" id="SM00382">
    <property type="entry name" value="AAA"/>
    <property type="match status" value="1"/>
</dbReference>
<dbReference type="GO" id="GO:0006281">
    <property type="term" value="P:DNA repair"/>
    <property type="evidence" value="ECO:0007669"/>
    <property type="project" value="InterPro"/>
</dbReference>
<dbReference type="InterPro" id="IPR023400">
    <property type="entry name" value="RecA_C_sf"/>
</dbReference>
<evidence type="ECO:0000313" key="10">
    <source>
        <dbReference type="Proteomes" id="UP000789396"/>
    </source>
</evidence>
<dbReference type="InterPro" id="IPR023753">
    <property type="entry name" value="FAD/NAD-binding_dom"/>
</dbReference>